<dbReference type="AlphaFoldDB" id="A0A1H2B4S6"/>
<dbReference type="GO" id="GO:0008410">
    <property type="term" value="F:CoA-transferase activity"/>
    <property type="evidence" value="ECO:0007669"/>
    <property type="project" value="TreeGrafter"/>
</dbReference>
<accession>A0A1H2B4S6</accession>
<dbReference type="InterPro" id="IPR050483">
    <property type="entry name" value="CoA-transferase_III_domain"/>
</dbReference>
<evidence type="ECO:0000256" key="1">
    <source>
        <dbReference type="ARBA" id="ARBA00022679"/>
    </source>
</evidence>
<protein>
    <submittedName>
        <fullName evidence="2">Crotonobetainyl-CoA:carnitine CoA-transferase CaiB</fullName>
    </submittedName>
</protein>
<keyword evidence="1 2" id="KW-0808">Transferase</keyword>
<dbReference type="PANTHER" id="PTHR48207">
    <property type="entry name" value="SUCCINATE--HYDROXYMETHYLGLUTARATE COA-TRANSFERASE"/>
    <property type="match status" value="1"/>
</dbReference>
<dbReference type="Pfam" id="PF02515">
    <property type="entry name" value="CoA_transf_3"/>
    <property type="match status" value="1"/>
</dbReference>
<dbReference type="InterPro" id="IPR003673">
    <property type="entry name" value="CoA-Trfase_fam_III"/>
</dbReference>
<dbReference type="Proteomes" id="UP000243904">
    <property type="component" value="Chromosome I"/>
</dbReference>
<dbReference type="Gene3D" id="3.30.1540.10">
    <property type="entry name" value="formyl-coa transferase, domain 3"/>
    <property type="match status" value="1"/>
</dbReference>
<dbReference type="InterPro" id="IPR023606">
    <property type="entry name" value="CoA-Trfase_III_dom_1_sf"/>
</dbReference>
<dbReference type="InterPro" id="IPR044855">
    <property type="entry name" value="CoA-Trfase_III_dom3_sf"/>
</dbReference>
<dbReference type="EMBL" id="LT629750">
    <property type="protein sequence ID" value="SDT53077.1"/>
    <property type="molecule type" value="Genomic_DNA"/>
</dbReference>
<dbReference type="Gene3D" id="3.40.50.10540">
    <property type="entry name" value="Crotonobetainyl-coa:carnitine coa-transferase, domain 1"/>
    <property type="match status" value="1"/>
</dbReference>
<sequence length="403" mass="42887">MSVDASSGPLAGLRVFDLTRVLAGPTCTQILGDLGADVVKVERPGTGDDSRAFAPPFVPGTADGAYFAGLNRNKRSITLNLASEEGQALARRLVRRCDILVENFKVGALSRYGLGFNELHATQPELIYCSITGFGQTGPYAPLPGYDSLIQAMGGMMSLTGEPGGLPHKTGIPVTDLFAGLYACIGILAALRHRQRTGLGQHVDIAMLDTAVASLANQGMTYLATGRNPDRLGNEHPTVVPYQVFGTADGHMVLSIANDATFDRFCKGFGLSHLMEDSRFVTNSARVENRAAVTAALSPVLVAQPTAWWLEQLAALNIGGSPINTLEQVFADPQVRARDMVVEIPRASGGTVQVLGHPVRMSARGATYRLEPPALGEHTDALLVEILGMGESEVSELRARRVI</sequence>
<keyword evidence="3" id="KW-1185">Reference proteome</keyword>
<evidence type="ECO:0000313" key="2">
    <source>
        <dbReference type="EMBL" id="SDT53077.1"/>
    </source>
</evidence>
<reference evidence="3" key="1">
    <citation type="submission" date="2016-10" db="EMBL/GenBank/DDBJ databases">
        <authorList>
            <person name="Varghese N."/>
            <person name="Submissions S."/>
        </authorList>
    </citation>
    <scope>NUCLEOTIDE SEQUENCE [LARGE SCALE GENOMIC DNA]</scope>
    <source>
        <strain evidence="3">GAS369</strain>
    </source>
</reference>
<name>A0A1H2B4S6_9BRAD</name>
<organism evidence="2 3">
    <name type="scientific">Bradyrhizobium canariense</name>
    <dbReference type="NCBI Taxonomy" id="255045"/>
    <lineage>
        <taxon>Bacteria</taxon>
        <taxon>Pseudomonadati</taxon>
        <taxon>Pseudomonadota</taxon>
        <taxon>Alphaproteobacteria</taxon>
        <taxon>Hyphomicrobiales</taxon>
        <taxon>Nitrobacteraceae</taxon>
        <taxon>Bradyrhizobium</taxon>
    </lineage>
</organism>
<gene>
    <name evidence="2" type="ORF">SAMN05444158_6783</name>
</gene>
<evidence type="ECO:0000313" key="3">
    <source>
        <dbReference type="Proteomes" id="UP000243904"/>
    </source>
</evidence>
<dbReference type="PANTHER" id="PTHR48207:SF3">
    <property type="entry name" value="SUCCINATE--HYDROXYMETHYLGLUTARATE COA-TRANSFERASE"/>
    <property type="match status" value="1"/>
</dbReference>
<dbReference type="SUPFAM" id="SSF89796">
    <property type="entry name" value="CoA-transferase family III (CaiB/BaiF)"/>
    <property type="match status" value="1"/>
</dbReference>
<dbReference type="RefSeq" id="WP_146690406.1">
    <property type="nucleotide sequence ID" value="NZ_LT629750.1"/>
</dbReference>
<proteinExistence type="predicted"/>